<keyword evidence="2" id="KW-0732">Signal</keyword>
<dbReference type="Pfam" id="PF13349">
    <property type="entry name" value="DUF4097"/>
    <property type="match status" value="1"/>
</dbReference>
<keyword evidence="5" id="KW-1185">Reference proteome</keyword>
<proteinExistence type="predicted"/>
<name>A0A7G7W3W6_9BACT</name>
<dbReference type="RefSeq" id="WP_185886989.1">
    <property type="nucleotide sequence ID" value="NZ_CP060202.1"/>
</dbReference>
<dbReference type="KEGG" id="hsk:H4317_12850"/>
<evidence type="ECO:0000256" key="2">
    <source>
        <dbReference type="SAM" id="SignalP"/>
    </source>
</evidence>
<reference evidence="4 5" key="1">
    <citation type="submission" date="2020-08" db="EMBL/GenBank/DDBJ databases">
        <title>Hymenobacter sp. S2-20-2 genome sequencing.</title>
        <authorList>
            <person name="Jin L."/>
        </authorList>
    </citation>
    <scope>NUCLEOTIDE SEQUENCE [LARGE SCALE GENOMIC DNA]</scope>
    <source>
        <strain evidence="4 5">S2-20-2</strain>
    </source>
</reference>
<feature type="signal peptide" evidence="2">
    <location>
        <begin position="1"/>
        <end position="20"/>
    </location>
</feature>
<evidence type="ECO:0000313" key="4">
    <source>
        <dbReference type="EMBL" id="QNH61059.1"/>
    </source>
</evidence>
<feature type="chain" id="PRO_5028818115" evidence="2">
    <location>
        <begin position="21"/>
        <end position="281"/>
    </location>
</feature>
<gene>
    <name evidence="4" type="ORF">H4317_12850</name>
</gene>
<evidence type="ECO:0000313" key="5">
    <source>
        <dbReference type="Proteomes" id="UP000515489"/>
    </source>
</evidence>
<dbReference type="InterPro" id="IPR025164">
    <property type="entry name" value="Toastrack_DUF4097"/>
</dbReference>
<dbReference type="Proteomes" id="UP000515489">
    <property type="component" value="Chromosome"/>
</dbReference>
<accession>A0A7G7W3W6</accession>
<evidence type="ECO:0000259" key="3">
    <source>
        <dbReference type="Pfam" id="PF13349"/>
    </source>
</evidence>
<feature type="region of interest" description="Disordered" evidence="1">
    <location>
        <begin position="262"/>
        <end position="281"/>
    </location>
</feature>
<feature type="domain" description="DUF4097" evidence="3">
    <location>
        <begin position="131"/>
        <end position="262"/>
    </location>
</feature>
<dbReference type="EMBL" id="CP060202">
    <property type="protein sequence ID" value="QNH61059.1"/>
    <property type="molecule type" value="Genomic_DNA"/>
</dbReference>
<protein>
    <submittedName>
        <fullName evidence="4">DUF4097 family beta strand repeat protein</fullName>
    </submittedName>
</protein>
<sequence length="281" mass="29157">MKYLFLLLFMGGAATCAAQAPVFQIRCETSTGNQLQKTYCETRDLTLPVPAAGTPLTVDARLNGGIVVRGWSGTTVRVRARVQGESGTLEAARALAASVQISGTGNTLRASRANGSLEDWGVSYEVFVPTQTSLVLTATNGSIRLENVQGTINFETTNGSVDLVGVGGDVRGKTTNGSLNIAFTGAAWAGPGLDVKTTNGGVTCQLPASYTGILVARTSHGRVTASLVPVVRKLLQAHSLTATFGKGGPQLRVSTVNGSIAVKQEGAGQKNAPEPEPKQEE</sequence>
<dbReference type="AlphaFoldDB" id="A0A7G7W3W6"/>
<organism evidence="4 5">
    <name type="scientific">Hymenobacter sediminicola</name>
    <dbReference type="NCBI Taxonomy" id="2761579"/>
    <lineage>
        <taxon>Bacteria</taxon>
        <taxon>Pseudomonadati</taxon>
        <taxon>Bacteroidota</taxon>
        <taxon>Cytophagia</taxon>
        <taxon>Cytophagales</taxon>
        <taxon>Hymenobacteraceae</taxon>
        <taxon>Hymenobacter</taxon>
    </lineage>
</organism>
<evidence type="ECO:0000256" key="1">
    <source>
        <dbReference type="SAM" id="MobiDB-lite"/>
    </source>
</evidence>